<dbReference type="SMART" id="SM00181">
    <property type="entry name" value="EGF"/>
    <property type="match status" value="2"/>
</dbReference>
<dbReference type="FunFam" id="2.10.25.140:FF:000001">
    <property type="entry name" value="Delta-like protein"/>
    <property type="match status" value="1"/>
</dbReference>
<evidence type="ECO:0000256" key="3">
    <source>
        <dbReference type="ARBA" id="ARBA00022737"/>
    </source>
</evidence>
<dbReference type="Proteomes" id="UP001186944">
    <property type="component" value="Unassembled WGS sequence"/>
</dbReference>
<comment type="subcellular location">
    <subcellularLocation>
        <location evidence="7">Membrane</location>
        <topology evidence="7">Single-pass type I membrane protein</topology>
    </subcellularLocation>
</comment>
<dbReference type="PROSITE" id="PS00022">
    <property type="entry name" value="EGF_1"/>
    <property type="match status" value="1"/>
</dbReference>
<evidence type="ECO:0000256" key="8">
    <source>
        <dbReference type="SAM" id="Phobius"/>
    </source>
</evidence>
<accession>A0AA88XTY0</accession>
<keyword evidence="4 5" id="KW-1015">Disulfide bond</keyword>
<dbReference type="InterPro" id="IPR003609">
    <property type="entry name" value="Pan_app"/>
</dbReference>
<dbReference type="InterPro" id="IPR018097">
    <property type="entry name" value="EGF_Ca-bd_CS"/>
</dbReference>
<dbReference type="EMBL" id="VSWD01000010">
    <property type="protein sequence ID" value="KAK3090337.1"/>
    <property type="molecule type" value="Genomic_DNA"/>
</dbReference>
<keyword evidence="7" id="KW-0732">Signal</keyword>
<gene>
    <name evidence="12" type="ORF">FSP39_011029</name>
</gene>
<dbReference type="Pfam" id="PF01414">
    <property type="entry name" value="DSL"/>
    <property type="match status" value="1"/>
</dbReference>
<feature type="domain" description="Apple" evidence="10">
    <location>
        <begin position="1448"/>
        <end position="1531"/>
    </location>
</feature>
<comment type="function">
    <text evidence="7">Putative Notch ligand involved in the mediation of Notch signaling.</text>
</comment>
<keyword evidence="7 8" id="KW-0472">Membrane</keyword>
<organism evidence="12 13">
    <name type="scientific">Pinctada imbricata</name>
    <name type="common">Atlantic pearl-oyster</name>
    <name type="synonym">Pinctada martensii</name>
    <dbReference type="NCBI Taxonomy" id="66713"/>
    <lineage>
        <taxon>Eukaryota</taxon>
        <taxon>Metazoa</taxon>
        <taxon>Spiralia</taxon>
        <taxon>Lophotrochozoa</taxon>
        <taxon>Mollusca</taxon>
        <taxon>Bivalvia</taxon>
        <taxon>Autobranchia</taxon>
        <taxon>Pteriomorphia</taxon>
        <taxon>Pterioida</taxon>
        <taxon>Pterioidea</taxon>
        <taxon>Pteriidae</taxon>
        <taxon>Pinctada</taxon>
    </lineage>
</organism>
<dbReference type="GO" id="GO:0005509">
    <property type="term" value="F:calcium ion binding"/>
    <property type="evidence" value="ECO:0007669"/>
    <property type="project" value="InterPro"/>
</dbReference>
<dbReference type="InterPro" id="IPR001774">
    <property type="entry name" value="DSL"/>
</dbReference>
<evidence type="ECO:0000256" key="4">
    <source>
        <dbReference type="ARBA" id="ARBA00023157"/>
    </source>
</evidence>
<evidence type="ECO:0000259" key="10">
    <source>
        <dbReference type="PROSITE" id="PS50948"/>
    </source>
</evidence>
<dbReference type="PROSITE" id="PS01187">
    <property type="entry name" value="EGF_CA"/>
    <property type="match status" value="1"/>
</dbReference>
<feature type="disulfide bond" evidence="6">
    <location>
        <begin position="20"/>
        <end position="32"/>
    </location>
</feature>
<keyword evidence="3 7" id="KW-0677">Repeat</keyword>
<dbReference type="CDD" id="cd01099">
    <property type="entry name" value="PAN_AP_HGF"/>
    <property type="match status" value="1"/>
</dbReference>
<evidence type="ECO:0000256" key="6">
    <source>
        <dbReference type="PROSITE-ProRule" id="PRU00377"/>
    </source>
</evidence>
<dbReference type="GO" id="GO:0016020">
    <property type="term" value="C:membrane"/>
    <property type="evidence" value="ECO:0007669"/>
    <property type="project" value="UniProtKB-SubCell"/>
</dbReference>
<dbReference type="SMART" id="SM00179">
    <property type="entry name" value="EGF_CA"/>
    <property type="match status" value="2"/>
</dbReference>
<dbReference type="SUPFAM" id="SSF57414">
    <property type="entry name" value="Hairpin loop containing domain-like"/>
    <property type="match status" value="3"/>
</dbReference>
<keyword evidence="7 8" id="KW-0812">Transmembrane</keyword>
<dbReference type="GO" id="GO:0007154">
    <property type="term" value="P:cell communication"/>
    <property type="evidence" value="ECO:0007669"/>
    <property type="project" value="InterPro"/>
</dbReference>
<evidence type="ECO:0000259" key="9">
    <source>
        <dbReference type="PROSITE" id="PS50026"/>
    </source>
</evidence>
<feature type="domain" description="Apple" evidence="10">
    <location>
        <begin position="1605"/>
        <end position="1689"/>
    </location>
</feature>
<dbReference type="PROSITE" id="PS50948">
    <property type="entry name" value="PAN"/>
    <property type="match status" value="3"/>
</dbReference>
<feature type="domain" description="Apple" evidence="10">
    <location>
        <begin position="1306"/>
        <end position="1383"/>
    </location>
</feature>
<keyword evidence="13" id="KW-1185">Reference proteome</keyword>
<dbReference type="InterPro" id="IPR001881">
    <property type="entry name" value="EGF-like_Ca-bd_dom"/>
</dbReference>
<dbReference type="InterPro" id="IPR000152">
    <property type="entry name" value="EGF-type_Asp/Asn_hydroxyl_site"/>
</dbReference>
<dbReference type="CDD" id="cd00054">
    <property type="entry name" value="EGF_CA"/>
    <property type="match status" value="2"/>
</dbReference>
<dbReference type="SMART" id="SM00051">
    <property type="entry name" value="DSL"/>
    <property type="match status" value="1"/>
</dbReference>
<evidence type="ECO:0000313" key="13">
    <source>
        <dbReference type="Proteomes" id="UP001186944"/>
    </source>
</evidence>
<proteinExistence type="predicted"/>
<feature type="disulfide bond" evidence="5">
    <location>
        <begin position="86"/>
        <end position="95"/>
    </location>
</feature>
<evidence type="ECO:0000256" key="5">
    <source>
        <dbReference type="PROSITE-ProRule" id="PRU00076"/>
    </source>
</evidence>
<feature type="domain" description="DSL" evidence="11">
    <location>
        <begin position="5"/>
        <end position="50"/>
    </location>
</feature>
<protein>
    <recommendedName>
        <fullName evidence="7">Delta-like protein</fullName>
    </recommendedName>
</protein>
<comment type="caution">
    <text evidence="12">The sequence shown here is derived from an EMBL/GenBank/DDBJ whole genome shotgun (WGS) entry which is preliminary data.</text>
</comment>
<dbReference type="SMART" id="SM00473">
    <property type="entry name" value="PAN_AP"/>
    <property type="match status" value="5"/>
</dbReference>
<keyword evidence="7 8" id="KW-1133">Transmembrane helix</keyword>
<dbReference type="PANTHER" id="PTHR36902">
    <property type="entry name" value="ENRICHED IN SURFACE-LABELED PROTEOME PROTEIN 9"/>
    <property type="match status" value="1"/>
</dbReference>
<feature type="transmembrane region" description="Helical" evidence="8">
    <location>
        <begin position="475"/>
        <end position="500"/>
    </location>
</feature>
<evidence type="ECO:0000256" key="2">
    <source>
        <dbReference type="ARBA" id="ARBA00022536"/>
    </source>
</evidence>
<feature type="domain" description="EGF-like" evidence="9">
    <location>
        <begin position="56"/>
        <end position="96"/>
    </location>
</feature>
<keyword evidence="2 5" id="KW-0245">EGF-like domain</keyword>
<feature type="domain" description="EGF-like" evidence="9">
    <location>
        <begin position="98"/>
        <end position="133"/>
    </location>
</feature>
<feature type="disulfide bond" evidence="6">
    <location>
        <begin position="41"/>
        <end position="50"/>
    </location>
</feature>
<evidence type="ECO:0000313" key="12">
    <source>
        <dbReference type="EMBL" id="KAK3090337.1"/>
    </source>
</evidence>
<dbReference type="PANTHER" id="PTHR36902:SF1">
    <property type="entry name" value="ENRICHED IN SURFACE-LABELED PROTEOME PROTEIN 9"/>
    <property type="match status" value="1"/>
</dbReference>
<dbReference type="PROSITE" id="PS00010">
    <property type="entry name" value="ASX_HYDROXYL"/>
    <property type="match status" value="1"/>
</dbReference>
<feature type="disulfide bond" evidence="5">
    <location>
        <begin position="102"/>
        <end position="112"/>
    </location>
</feature>
<dbReference type="PROSITE" id="PS50026">
    <property type="entry name" value="EGF_3"/>
    <property type="match status" value="2"/>
</dbReference>
<dbReference type="InterPro" id="IPR000742">
    <property type="entry name" value="EGF"/>
</dbReference>
<evidence type="ECO:0000256" key="7">
    <source>
        <dbReference type="RuleBase" id="RU280815"/>
    </source>
</evidence>
<keyword evidence="1 7" id="KW-0217">Developmental protein</keyword>
<dbReference type="Gene3D" id="2.10.25.140">
    <property type="match status" value="1"/>
</dbReference>
<dbReference type="Pfam" id="PF25898">
    <property type="entry name" value="LolA_2nd_metazoa"/>
    <property type="match status" value="3"/>
</dbReference>
<name>A0AA88XTY0_PINIB</name>
<evidence type="ECO:0000259" key="11">
    <source>
        <dbReference type="PROSITE" id="PS51051"/>
    </source>
</evidence>
<dbReference type="SUPFAM" id="SSF57196">
    <property type="entry name" value="EGF/Laminin"/>
    <property type="match status" value="2"/>
</dbReference>
<evidence type="ECO:0000256" key="1">
    <source>
        <dbReference type="ARBA" id="ARBA00022473"/>
    </source>
</evidence>
<comment type="caution">
    <text evidence="5">Lacks conserved residue(s) required for the propagation of feature annotation.</text>
</comment>
<sequence length="1689" mass="190347">MGVAVHCLNNYYTDNCSKFCLPSNDCDGHYSCDNATGDKLCMRGWEGVNCSQPKSDETRCADTTYCHNGGTCAQTLYNPNQAYCCCPPGFTGARCEMDIDECPMMPCVHGQCFNTMGSYTCTCDFGHPFTSITFNASNCFNDSDANANKSFNTNLANALSSSSLFKDHNLNTGNPNQFGISYSLFLIGYVYEHNTEAIKKNIKKTWEDTGNSNIDVLIIHKEFYIGKYGTLITEILYLVAHGTSLIPADQARPPSDSQMQKVFMTNKPVMNNVYTHDVHLPYRNGIRMSLKTTTRTSQYSIGTARRAVVTNWKNGSATKIQYMVDVLQTDSSLVDFTKPGDNQLAVSFHNSNLDICNCVARRVRTLWIEERKDANASMIEKAIRNAWMKTNKGVNVNISASVRRTENGFEGDEKGTKAKKILYYVSPKQGTTAVDEDDLDEPSNTMIKSELQNLVPGIKVYTHELKRQEAEESEWWIYLAIGLGVLAIIIIILISVLIAVRTYRHRQSETLKQDPKTVNGFSKEHFSKEPVMEKNSNGFYDYDDEDAKNHSNELCATTVLMNDTNSFLFGNEEIGKTVHTFTTNGALHFMKSNGQVYKGNTTIRGIDVDHWQSCLTWPIIGANFILDYYFTRQKWRTVSGYAQVPVRAVAYGQGQDPDNNIHMFNHTYEYYDFRLDITEDDEIFETPLGVVCPDRINTKKLPSIASAYHYRQEIVIPDMGTVQMADIYYDAEYKLVRYDYRNISPAPPTYSVNPISEIHDFNTGVRYFKDLATGNCSVYPIPVTSFDDYESKGAIYANGTTGSGYVLHMKNPLQFLFLNGNFTYTGNLDGKKDVMIYYNFLDYSAGHADISIYDVSTCYSSAANLQFQVRFPGPFSKSNEDYMKTTVKSLFANAMNVSYIRVQDIRIEFDNSNVYISATLLDRAPYAAQFNFIAASEIKQHDDVVYDQIKSPQDCAKFCVTNPGFVCNSFDFCGALTKGNCRLSNINGPTVQELSVDVAYANLKQKVYSKMLRFQIFDVSQGGTVSINTFLEFNVCWLDKVSLPGLTGQFSYNLEIVVPSIQQAYMSNIWYDNNYQLVRYDMVNPNPAPPLYDPNPVTAIHDYNTGLAYNIDRTLGNCTINAISDSSFDATSDPKYKNGTGVVMMKNPLELFTLTKHIDGQDRDSNRNVLGFGRHTMVNICVFMLQDSWAQLSSTGTNPVNNQPVKLDVSVEEMGFFLTYNYYNFNEEDPDLSNFDITPCFTGLQQRHFAIVFADQYHPVLDTRSKAFMQQARQFMAQATLSSSLRFQNFEVTFDTSHIFLIGTIVEQAPFIDDFTMVPGQAYPNQKRTVTFQKIQTAAACATMCRKLNNISCEGFDYCPSTQVCTLSSSHSDQSTSVPSKTCNHYSRTINSLNSIQPTIDGILVTMNDIVYKKLFAITINIGSNQKKTFTATKIRDGIVRDSNQRFSSSGVLSLFNMTQNSVIYLHNDAFKEGLSVDQCARACLVELQFDCQSFDYCYDKGDCLLSKTHPDDVPNSVQKHEFCDMYSRTYLARYNEEPGLTFYVPADLTLNNISSENLCAKMCNRNKAFKCKSFQFCASTTQCSLFKTHRLDLPQSAAAKNGVCSFYSRKYIDDFQLMGKKTIQFTQSMDFKNVTPSECAKLCVDMQAFNCKSFAYCGNSTLCRLTPAHPRLGTKITKSSTCDLYTSK</sequence>
<dbReference type="Gene3D" id="3.50.4.10">
    <property type="entry name" value="Hepatocyte Growth Factor"/>
    <property type="match status" value="5"/>
</dbReference>
<dbReference type="Pfam" id="PF00024">
    <property type="entry name" value="PAN_1"/>
    <property type="match status" value="5"/>
</dbReference>
<dbReference type="InterPro" id="IPR058831">
    <property type="entry name" value="LolA-like_dom_2nd"/>
</dbReference>
<reference evidence="12" key="1">
    <citation type="submission" date="2019-08" db="EMBL/GenBank/DDBJ databases">
        <title>The improved chromosome-level genome for the pearl oyster Pinctada fucata martensii using PacBio sequencing and Hi-C.</title>
        <authorList>
            <person name="Zheng Z."/>
        </authorList>
    </citation>
    <scope>NUCLEOTIDE SEQUENCE</scope>
    <source>
        <strain evidence="12">ZZ-2019</strain>
        <tissue evidence="12">Adductor muscle</tissue>
    </source>
</reference>
<dbReference type="Gene3D" id="2.10.25.10">
    <property type="entry name" value="Laminin"/>
    <property type="match status" value="2"/>
</dbReference>
<feature type="disulfide bond" evidence="6">
    <location>
        <begin position="7"/>
        <end position="16"/>
    </location>
</feature>
<dbReference type="PROSITE" id="PS51051">
    <property type="entry name" value="DSL"/>
    <property type="match status" value="1"/>
</dbReference>
<dbReference type="PROSITE" id="PS01186">
    <property type="entry name" value="EGF_2"/>
    <property type="match status" value="1"/>
</dbReference>